<dbReference type="OrthoDB" id="9809851at2"/>
<dbReference type="GO" id="GO:0003677">
    <property type="term" value="F:DNA binding"/>
    <property type="evidence" value="ECO:0007669"/>
    <property type="project" value="UniProtKB-KW"/>
</dbReference>
<protein>
    <recommendedName>
        <fullName evidence="16">UvrABC system protein A</fullName>
    </recommendedName>
    <alternativeName>
        <fullName evidence="17">Excinuclease ABC subunit A</fullName>
    </alternativeName>
</protein>
<evidence type="ECO:0000313" key="21">
    <source>
        <dbReference type="Proteomes" id="UP000308917"/>
    </source>
</evidence>
<evidence type="ECO:0000256" key="3">
    <source>
        <dbReference type="ARBA" id="ARBA00022490"/>
    </source>
</evidence>
<dbReference type="RefSeq" id="WP_136573974.1">
    <property type="nucleotide sequence ID" value="NZ_STFG01000013.1"/>
</dbReference>
<keyword evidence="3" id="KW-0963">Cytoplasm</keyword>
<dbReference type="GO" id="GO:0004518">
    <property type="term" value="F:nuclease activity"/>
    <property type="evidence" value="ECO:0007669"/>
    <property type="project" value="UniProtKB-KW"/>
</dbReference>
<dbReference type="InterPro" id="IPR013815">
    <property type="entry name" value="ATP_grasp_subdomain_1"/>
</dbReference>
<dbReference type="SMART" id="SM00382">
    <property type="entry name" value="AAA"/>
    <property type="match status" value="4"/>
</dbReference>
<dbReference type="PROSITE" id="PS00211">
    <property type="entry name" value="ABC_TRANSPORTER_1"/>
    <property type="match status" value="3"/>
</dbReference>
<dbReference type="GO" id="GO:0006289">
    <property type="term" value="P:nucleotide-excision repair"/>
    <property type="evidence" value="ECO:0007669"/>
    <property type="project" value="InterPro"/>
</dbReference>
<feature type="region of interest" description="Disordered" evidence="18">
    <location>
        <begin position="219"/>
        <end position="239"/>
    </location>
</feature>
<dbReference type="PANTHER" id="PTHR43152:SF3">
    <property type="entry name" value="UVRABC SYSTEM PROTEIN A"/>
    <property type="match status" value="1"/>
</dbReference>
<dbReference type="PROSITE" id="PS50893">
    <property type="entry name" value="ABC_TRANSPORTER_2"/>
    <property type="match status" value="1"/>
</dbReference>
<evidence type="ECO:0000256" key="1">
    <source>
        <dbReference type="ARBA" id="ARBA00004496"/>
    </source>
</evidence>
<dbReference type="InterPro" id="IPR004602">
    <property type="entry name" value="UvrA"/>
</dbReference>
<feature type="domain" description="ABC transporter" evidence="19">
    <location>
        <begin position="1343"/>
        <end position="1654"/>
    </location>
</feature>
<keyword evidence="6" id="KW-0547">Nucleotide-binding</keyword>
<dbReference type="SUPFAM" id="SSF52540">
    <property type="entry name" value="P-loop containing nucleoside triphosphate hydrolases"/>
    <property type="match status" value="4"/>
</dbReference>
<dbReference type="GO" id="GO:0016887">
    <property type="term" value="F:ATP hydrolysis activity"/>
    <property type="evidence" value="ECO:0007669"/>
    <property type="project" value="InterPro"/>
</dbReference>
<keyword evidence="14" id="KW-0234">DNA repair</keyword>
<dbReference type="InterPro" id="IPR041102">
    <property type="entry name" value="UvrA_inter"/>
</dbReference>
<keyword evidence="7" id="KW-0227">DNA damage</keyword>
<keyword evidence="4" id="KW-0479">Metal-binding</keyword>
<dbReference type="InterPro" id="IPR041552">
    <property type="entry name" value="UvrA_DNA-bd"/>
</dbReference>
<dbReference type="GO" id="GO:0009380">
    <property type="term" value="C:excinuclease repair complex"/>
    <property type="evidence" value="ECO:0007669"/>
    <property type="project" value="InterPro"/>
</dbReference>
<evidence type="ECO:0000256" key="17">
    <source>
        <dbReference type="ARBA" id="ARBA00042156"/>
    </source>
</evidence>
<dbReference type="GO" id="GO:0005737">
    <property type="term" value="C:cytoplasm"/>
    <property type="evidence" value="ECO:0007669"/>
    <property type="project" value="UniProtKB-SubCell"/>
</dbReference>
<keyword evidence="10" id="KW-0862">Zinc</keyword>
<evidence type="ECO:0000256" key="11">
    <source>
        <dbReference type="ARBA" id="ARBA00022840"/>
    </source>
</evidence>
<evidence type="ECO:0000256" key="5">
    <source>
        <dbReference type="ARBA" id="ARBA00022737"/>
    </source>
</evidence>
<organism evidence="20 21">
    <name type="scientific">Lampropedia puyangensis</name>
    <dbReference type="NCBI Taxonomy" id="1330072"/>
    <lineage>
        <taxon>Bacteria</taxon>
        <taxon>Pseudomonadati</taxon>
        <taxon>Pseudomonadota</taxon>
        <taxon>Betaproteobacteria</taxon>
        <taxon>Burkholderiales</taxon>
        <taxon>Comamonadaceae</taxon>
        <taxon>Lampropedia</taxon>
    </lineage>
</organism>
<keyword evidence="21" id="KW-1185">Reference proteome</keyword>
<dbReference type="InterPro" id="IPR003593">
    <property type="entry name" value="AAA+_ATPase"/>
</dbReference>
<dbReference type="EMBL" id="STFG01000013">
    <property type="protein sequence ID" value="THT99635.1"/>
    <property type="molecule type" value="Genomic_DNA"/>
</dbReference>
<dbReference type="Gene3D" id="3.30.190.20">
    <property type="match status" value="1"/>
</dbReference>
<feature type="compositionally biased region" description="Basic and acidic residues" evidence="18">
    <location>
        <begin position="1430"/>
        <end position="1451"/>
    </location>
</feature>
<dbReference type="PANTHER" id="PTHR43152">
    <property type="entry name" value="UVRABC SYSTEM PROTEIN A"/>
    <property type="match status" value="1"/>
</dbReference>
<feature type="compositionally biased region" description="Basic and acidic residues" evidence="18">
    <location>
        <begin position="11"/>
        <end position="20"/>
    </location>
</feature>
<dbReference type="Pfam" id="PF17760">
    <property type="entry name" value="UvrA_inter"/>
    <property type="match status" value="1"/>
</dbReference>
<name>A0A4V4GR20_9BURK</name>
<evidence type="ECO:0000256" key="10">
    <source>
        <dbReference type="ARBA" id="ARBA00022833"/>
    </source>
</evidence>
<dbReference type="Pfam" id="PF17755">
    <property type="entry name" value="UvrA_DNA-bind"/>
    <property type="match status" value="1"/>
</dbReference>
<sequence length="2032" mass="221914">MNTPENTSEIRAIETDETAKPDSTIRIRGARQHNLKNLDIDIQTGELTVFTGPSGSGKSSLVFDTLYAEGQRRYVETFSAYARQFLDRMDKPAVDKIEGVPPAIAIDQTNPVRNSRSTVGTMTELNDHLKLLFARTAHLYDRVTAEPVQHDTPESVYRRLTAQYGEGKPGGDARLIITFAVELPANTTEEQMQQWLSASGFTKVQAERMVDVVVDAASVDPKKSSKTKAPKTKKPAAPEQRKVLDVVADRFRASRVEQGRFVEALEVAFKRGNGRLAVYVQPDDSEDVTRLRQAQPERSVSPAEGSELTLSFSQGLHSPASNIRYQEPTPSMFSFNSPAGACEACRGFGRVIGVDWGLVIPDEKLTLRKGAIKAIQTPAWKEIQDDLMRHAGEEGIPRDTAWNQLTQEQKDWVIHGSPKWNGKWNQTWYGIARFFEYLESKAYKMHIRVLLSKYRSYTTCPTCAGARLKTESLLWRIGTRAAADAAMPSAKRFKPTGVQWSDAQLAALPGLCLHDLMQLPLRDLYAFTQSLQPEADEHDAEAQATRMLLEEINTRLKFLNEVGIGYLTLDRQSRTLSGGEVQRINLTTALGTSLVNTLFVLDEPSIGLHPRDMQRINQAMLRLRDAGNTLVVVEHDPAVMLAADRIIDMGPKPGSGGGQIVFDGTPEALRSAHTLTGDYLGARLRIENPAQRPVLANTPRLLLQGARANNLQNVDVEFPLERMVCVTGVSGSGKSTLIQDVLAPALMRAFGKATDAPGAHDALLGTDFLADAVFVDQSPIGKTARSNPASYVGAWDAIRTLFAQTPMANQRGYTASKFSFNSGDGRCPVCGGSGFEHVEMQFLSDVYLRCPECDGSRYRPEILEVKIERPAATASFVGETSHPTVRPELVEVHEHDADASVNRLRQAQPERSKTSSLAKNHAYSVADILELTVEQALQVFAQDRDVVRALQPIADVGLEYLRLGQPVPTLSGGEAQRLKLAGFLAEAAQSASKSRQTLARKGTLFLFDEPTTGLHFDDIAKLMRALRKLLAAGHSLIIIEHNLDVMRSSDWLIDLGPDAGDQGGHIVVQGTPQEVAKHPTSFTAAALREYEATMGQPIAAAKQEHAVHEAAVAYAAADRKANASSQIEAIQIVHAREHNLKNLSVNIPRGKFNVITGVSGSGKSTLAFDILFSEGQRRYLESLNAYARSIVQPASRPDVDAVHGIPPTVAIEQRLSRGGRKSTVGTATEIWHYLRLLYVKLGTQHCVNDDAAVQPQSQDSIVAHILRQFRGQHIGLLAPLVVNRKGIYTDLADWARLRGHTHLRVDGAFVPTAPFPKLDRFKEHSIELPVFSLDITPENEAELRTQIAKALEHGKGVMQVISQLDGLSAALENGSSTLGIGEVTAYSTLRACPVCCTSYPELDPRLFSYNSKHGWCPDCVGTGVALTKEQRKALDDSGPQDDNRGRERSFEEPDAEDMGDAACPTCHGTRLNATARKVRFHGQAITDIAQLSVSDIRQWVEALTSSGQMNSREADIARDLLPEIRSRLAFLEQVGLGYLTLDRGAPTLSGGEAQRIRLAAQLGSNLQGVCYVLDEPTIGLHARDNQILLGALQSLSDKGNTLVVVEHDEDTIRHADYLIDVGPGAGVRGGTIVAEGKPEEVAQNPDSITGKYLRDAMRHPFSPRREVQLGMPALTLQGATLHNLQNVGSWVPLQRLVAITGVSGSGKSTLARDVLLANVARVVSQQSTKAGREALEQTGPTPHLQHLKGLQGFEGIDRVLEVDQTPIGKTPRSCPATYIGFWDTVRKLFADTLEAKARGYSASRFSFNTGEGRCPACEGQGMRTIEMSFLPDVKVPCETCHGARFNPETLSVTWRGKTIGDVLQMEVDDAVTFFASMPTIAHPLQLLKDVGLGYLTLGQPSPTLSGGEAQRIKLVTELTKVRDDITKRGNKMLHTLYVLDEPTVGLHMADVEKLIHVLHRLVNGGHSVIVIEHDLDVIAEADWIIDLGPDGGKNGGQIVAAGTPEDVVKEGTFTGVAIAPLLNLHKNENLLQ</sequence>
<keyword evidence="5" id="KW-0677">Repeat</keyword>
<reference evidence="20 21" key="1">
    <citation type="journal article" date="2015" name="Antonie Van Leeuwenhoek">
        <title>Lampropedia puyangensis sp. nov., isolated from symptomatic bark of Populus ? euramericana canker and emended description of Lampropedia hyalina (Ehrenberg 1832) Lee et al. 2004.</title>
        <authorList>
            <person name="Li Y."/>
            <person name="Wang T."/>
            <person name="Piao C.G."/>
            <person name="Wang L.F."/>
            <person name="Tian G.Z."/>
            <person name="Zhu T.H."/>
            <person name="Guo M.W."/>
        </authorList>
    </citation>
    <scope>NUCLEOTIDE SEQUENCE [LARGE SCALE GENOMIC DNA]</scope>
    <source>
        <strain evidence="20 21">2-bin</strain>
    </source>
</reference>
<feature type="region of interest" description="Disordered" evidence="18">
    <location>
        <begin position="1430"/>
        <end position="1462"/>
    </location>
</feature>
<dbReference type="NCBIfam" id="TIGR00630">
    <property type="entry name" value="uvra"/>
    <property type="match status" value="1"/>
</dbReference>
<evidence type="ECO:0000256" key="12">
    <source>
        <dbReference type="ARBA" id="ARBA00022881"/>
    </source>
</evidence>
<dbReference type="InterPro" id="IPR003439">
    <property type="entry name" value="ABC_transporter-like_ATP-bd"/>
</dbReference>
<evidence type="ECO:0000256" key="6">
    <source>
        <dbReference type="ARBA" id="ARBA00022741"/>
    </source>
</evidence>
<keyword evidence="13" id="KW-0238">DNA-binding</keyword>
<evidence type="ECO:0000256" key="4">
    <source>
        <dbReference type="ARBA" id="ARBA00022723"/>
    </source>
</evidence>
<evidence type="ECO:0000313" key="20">
    <source>
        <dbReference type="EMBL" id="THT99635.1"/>
    </source>
</evidence>
<feature type="compositionally biased region" description="Basic residues" evidence="18">
    <location>
        <begin position="224"/>
        <end position="234"/>
    </location>
</feature>
<keyword evidence="8" id="KW-0228">DNA excision</keyword>
<evidence type="ECO:0000256" key="9">
    <source>
        <dbReference type="ARBA" id="ARBA00022771"/>
    </source>
</evidence>
<dbReference type="InterPro" id="IPR017871">
    <property type="entry name" value="ABC_transporter-like_CS"/>
</dbReference>
<evidence type="ECO:0000256" key="14">
    <source>
        <dbReference type="ARBA" id="ARBA00023204"/>
    </source>
</evidence>
<comment type="subcellular location">
    <subcellularLocation>
        <location evidence="1">Cytoplasm</location>
    </subcellularLocation>
</comment>
<evidence type="ECO:0000259" key="19">
    <source>
        <dbReference type="PROSITE" id="PS50893"/>
    </source>
</evidence>
<evidence type="ECO:0000256" key="13">
    <source>
        <dbReference type="ARBA" id="ARBA00023125"/>
    </source>
</evidence>
<dbReference type="InterPro" id="IPR027417">
    <property type="entry name" value="P-loop_NTPase"/>
</dbReference>
<dbReference type="GO" id="GO:0005524">
    <property type="term" value="F:ATP binding"/>
    <property type="evidence" value="ECO:0007669"/>
    <property type="project" value="UniProtKB-KW"/>
</dbReference>
<gene>
    <name evidence="20" type="primary">uvrA</name>
    <name evidence="20" type="ORF">E9531_11830</name>
</gene>
<dbReference type="Proteomes" id="UP000308917">
    <property type="component" value="Unassembled WGS sequence"/>
</dbReference>
<evidence type="ECO:0000256" key="8">
    <source>
        <dbReference type="ARBA" id="ARBA00022769"/>
    </source>
</evidence>
<dbReference type="Gene3D" id="1.10.8.280">
    <property type="entry name" value="ABC transporter ATPase domain-like"/>
    <property type="match status" value="1"/>
</dbReference>
<evidence type="ECO:0000256" key="2">
    <source>
        <dbReference type="ARBA" id="ARBA00022475"/>
    </source>
</evidence>
<accession>A0A4V4GR20</accession>
<proteinExistence type="inferred from homology"/>
<dbReference type="Gene3D" id="3.30.1490.20">
    <property type="entry name" value="ATP-grasp fold, A domain"/>
    <property type="match status" value="1"/>
</dbReference>
<keyword evidence="12" id="KW-0267">Excision nuclease</keyword>
<evidence type="ECO:0000256" key="16">
    <source>
        <dbReference type="ARBA" id="ARBA00039316"/>
    </source>
</evidence>
<keyword evidence="9" id="KW-0863">Zinc-finger</keyword>
<feature type="region of interest" description="Disordered" evidence="18">
    <location>
        <begin position="1"/>
        <end position="20"/>
    </location>
</feature>
<evidence type="ECO:0000256" key="15">
    <source>
        <dbReference type="ARBA" id="ARBA00038000"/>
    </source>
</evidence>
<keyword evidence="2" id="KW-1003">Cell membrane</keyword>
<evidence type="ECO:0000256" key="7">
    <source>
        <dbReference type="ARBA" id="ARBA00022763"/>
    </source>
</evidence>
<keyword evidence="2" id="KW-0472">Membrane</keyword>
<comment type="similarity">
    <text evidence="15">Belongs to the ABC transporter superfamily. UvrA family.</text>
</comment>
<dbReference type="Gene3D" id="3.40.50.300">
    <property type="entry name" value="P-loop containing nucleotide triphosphate hydrolases"/>
    <property type="match status" value="5"/>
</dbReference>
<dbReference type="Gene3D" id="1.20.1580.10">
    <property type="entry name" value="ABC transporter ATPase like domain"/>
    <property type="match status" value="2"/>
</dbReference>
<keyword evidence="11" id="KW-0067">ATP-binding</keyword>
<evidence type="ECO:0000256" key="18">
    <source>
        <dbReference type="SAM" id="MobiDB-lite"/>
    </source>
</evidence>
<comment type="caution">
    <text evidence="20">The sequence shown here is derived from an EMBL/GenBank/DDBJ whole genome shotgun (WGS) entry which is preliminary data.</text>
</comment>
<dbReference type="GO" id="GO:0008270">
    <property type="term" value="F:zinc ion binding"/>
    <property type="evidence" value="ECO:0007669"/>
    <property type="project" value="UniProtKB-KW"/>
</dbReference>